<dbReference type="GO" id="GO:0032259">
    <property type="term" value="P:methylation"/>
    <property type="evidence" value="ECO:0007669"/>
    <property type="project" value="UniProtKB-KW"/>
</dbReference>
<feature type="compositionally biased region" description="Basic and acidic residues" evidence="29">
    <location>
        <begin position="1807"/>
        <end position="1818"/>
    </location>
</feature>
<comment type="subcellular location">
    <subcellularLocation>
        <location evidence="3">Chromosome</location>
    </subcellularLocation>
    <subcellularLocation>
        <location evidence="4">Cytoplasm</location>
    </subcellularLocation>
    <subcellularLocation>
        <location evidence="2">Microsome membrane</location>
        <topology evidence="2">Peripheral membrane protein</topology>
    </subcellularLocation>
    <subcellularLocation>
        <location evidence="28">Nucleus</location>
    </subcellularLocation>
</comment>
<dbReference type="InterPro" id="IPR025794">
    <property type="entry name" value="H3-K9-MeTrfase_plant"/>
</dbReference>
<feature type="region of interest" description="Disordered" evidence="29">
    <location>
        <begin position="2172"/>
        <end position="2196"/>
    </location>
</feature>
<dbReference type="SUPFAM" id="SSF88697">
    <property type="entry name" value="PUA domain-like"/>
    <property type="match status" value="1"/>
</dbReference>
<evidence type="ECO:0000256" key="18">
    <source>
        <dbReference type="ARBA" id="ARBA00022833"/>
    </source>
</evidence>
<dbReference type="Pfam" id="PF02182">
    <property type="entry name" value="SAD_SRA"/>
    <property type="match status" value="1"/>
</dbReference>
<keyword evidence="20" id="KW-0156">Chromatin regulator</keyword>
<evidence type="ECO:0000256" key="9">
    <source>
        <dbReference type="ARBA" id="ARBA00022454"/>
    </source>
</evidence>
<dbReference type="SUPFAM" id="SSF55486">
    <property type="entry name" value="Metalloproteases ('zincins'), catalytic domain"/>
    <property type="match status" value="2"/>
</dbReference>
<dbReference type="GO" id="GO:0008270">
    <property type="term" value="F:zinc ion binding"/>
    <property type="evidence" value="ECO:0007669"/>
    <property type="project" value="InterPro"/>
</dbReference>
<dbReference type="FunFam" id="1.10.390.10:FF:000001">
    <property type="entry name" value="Aminopeptidase"/>
    <property type="match status" value="2"/>
</dbReference>
<keyword evidence="16" id="KW-0378">Hydrolase</keyword>
<feature type="domain" description="SET" evidence="30">
    <location>
        <begin position="2713"/>
        <end position="2845"/>
    </location>
</feature>
<dbReference type="FunFam" id="2.60.40.1910:FF:000007">
    <property type="entry name" value="Aminopeptidase"/>
    <property type="match status" value="2"/>
</dbReference>
<dbReference type="InterPro" id="IPR003105">
    <property type="entry name" value="SRA_YDG"/>
</dbReference>
<dbReference type="InterPro" id="IPR034016">
    <property type="entry name" value="M1_APN-typ"/>
</dbReference>
<feature type="region of interest" description="Disordered" evidence="29">
    <location>
        <begin position="2322"/>
        <end position="2343"/>
    </location>
</feature>
<evidence type="ECO:0000256" key="23">
    <source>
        <dbReference type="ARBA" id="ARBA00023242"/>
    </source>
</evidence>
<reference evidence="34" key="2">
    <citation type="submission" date="2018-04" db="EMBL/GenBank/DDBJ databases">
        <title>OnivRS2 (Oryza nivara Reference Sequence Version 2).</title>
        <authorList>
            <person name="Zhang J."/>
            <person name="Kudrna D."/>
            <person name="Lee S."/>
            <person name="Talag J."/>
            <person name="Rajasekar S."/>
            <person name="Welchert J."/>
            <person name="Hsing Y.-I."/>
            <person name="Wing R.A."/>
        </authorList>
    </citation>
    <scope>NUCLEOTIDE SEQUENCE [LARGE SCALE GENOMIC DNA]</scope>
    <source>
        <strain evidence="34">SL10</strain>
    </source>
</reference>
<feature type="domain" description="Pre-SET" evidence="31">
    <location>
        <begin position="2650"/>
        <end position="2710"/>
    </location>
</feature>
<dbReference type="STRING" id="4536.A0A0E0IIA9"/>
<keyword evidence="19" id="KW-0492">Microsome</keyword>
<evidence type="ECO:0000256" key="28">
    <source>
        <dbReference type="PROSITE-ProRule" id="PRU00358"/>
    </source>
</evidence>
<keyword evidence="15 26" id="KW-0479">Metal-binding</keyword>
<dbReference type="GO" id="GO:0006508">
    <property type="term" value="P:proteolysis"/>
    <property type="evidence" value="ECO:0007669"/>
    <property type="project" value="UniProtKB-KW"/>
</dbReference>
<feature type="compositionally biased region" description="Low complexity" evidence="29">
    <location>
        <begin position="1830"/>
        <end position="1839"/>
    </location>
</feature>
<evidence type="ECO:0000256" key="15">
    <source>
        <dbReference type="ARBA" id="ARBA00022723"/>
    </source>
</evidence>
<dbReference type="Gene3D" id="2.60.40.1730">
    <property type="entry name" value="tricorn interacting facor f3 domain"/>
    <property type="match status" value="2"/>
</dbReference>
<evidence type="ECO:0000256" key="20">
    <source>
        <dbReference type="ARBA" id="ARBA00022853"/>
    </source>
</evidence>
<evidence type="ECO:0000313" key="35">
    <source>
        <dbReference type="Proteomes" id="UP000006591"/>
    </source>
</evidence>
<evidence type="ECO:0000256" key="29">
    <source>
        <dbReference type="SAM" id="MobiDB-lite"/>
    </source>
</evidence>
<dbReference type="SMART" id="SM00466">
    <property type="entry name" value="SRA"/>
    <property type="match status" value="1"/>
</dbReference>
<sequence>MAPAPAPAGSADQFRGQARLPRFAAPRRYELRLRPDLDACVFTGDASVVVDVSAPTRFLVLNAADLAVDRASIRFQGLAPTEVSLFEDDEILVLEFDGELPLGEGVLAMDFNGTLNDQMRGFYRSKYEYKGETKNMAVTQFEAVDARRCFPCWDEPAFKAKFKLTLEVPSELVALSNMPVACETIAGPIKTIHYEESPLMSTYLVAIVVGLFDYVEGVTSEGNKVRVYTQVGKSSQGKFALDIGVKSLNFYKDYFDTPYPLPKLDMVAIPDFAAGAMENYGLVTYREVSLLFDEQSSSASFKQNVAITVAHELAHQWFGNLVTMEWWTHLWLNEGFATWMSHLSVDSFFPQWNIWTQFLDSTTSALKLDSQAESHPIEVEIHHASEVDEIFDAISYDKGASVIRMLQSYLGAERFQKALASYIKKYAYSNAKTEDLWAVLEEVSGEPVKDLMTTWTKQQGYPVISVKLKGHDLELEQDQFLLNGTSGAGIWIVPITLGCCSHDKQKRLLLKHKHDNIKAIVSQCDSRQKGGNFWIKLNIDETGFYRVKYDDELTAALRNALQAKKLSLMDEIGIVDDAHALSIACKQTLSSLLHLLYAFRDEADYSVLSHINSVTSSVAKISIDATPDLAGDIKQLFIKLLLPPAKKLGWDPKDGESHLDAMLRPMLLVALVQLGHDKTINEGFRRFQIFFDDRNTSLLTPDTRKAAYLSVMHNVSSTNRSGYDALLKVYRKSAEGEEKLRVLGTLSSCQDKDIVLESLNLIFTDEVRNQDAYRVLGGVIIEARETAWSWLKFTSKEKEAEISQFFATRTKPGYERTLKQSLERVLINARWIEGIRAAEAEAVMAAAAAEFRGQARLPRFAAPRRYELRLRPDLAACVFSGEASVAVDVSAPTRFLVLNAADLAVDRASIRFQGLAPAEVSVFEEDEILVLEFAGELPLGEGVLAMRFNGTLNDQMRGFYRSKYEYKGETKNMAVTQFESVDARRCFPCWDEPSFKAKFKLTLEVPSELVALSNMPIVNEKIAGPIKTVEYEESPVMSTYLVAIVVGLFDYIEGVTSEGNKVRVYTQVGKSNQGKFALDVGVKSLNLYKEFFDTPYPLPKLDMVAIPDFTNGAMENYGLVTYREIYLLFDEQSSSASTKQNVAITVAHELAHQWFGNLVTMEWWTHLWLNEGFATWMSYLAVDSFFPEWNIWTQFLDSTTSALKLDSLAESHPIEVEIHHASEIDSIFDSISYDKGASVIRMLQSYLGAERFQKALASYIKKYAYSNAKTEDLWAVLEEVSGEPVKNLMTTWTKKQGYPVIGAKLKGHDVELEQDQFLLDGSSDSGMWIVPITLGCNSHDMQKRFLLKHKFSDIKGINSQYDDQDRQNSGNFWIKLNIDETGFYRVKYDDELTTALRNALQMKKLSLMDKIGIVEDAHALSIAGKQTLSSLLHLLYACRDEDDFSVLSHINSVTSSVAKISIDATPELAGEIKQLFIKLLLPTAEKLGWDPKNSESHLDAMLRPVLLVGLVQLGHDKTISEGVRRFQIFFDDRNTSLLPPDTRKAAYLSVMHNVSSTNRSGYDALLKIYRESTEVEERLNVLGILSSCQDKDIVLESLNFIFTDEVRNQDAYLVLRSVIIDARETAWSWLKENWDRITKTFAASAILSDYVKSIVTLFTSKEKEAEISQFFATRTKPGFKRALKQSLENVRISARWVDGIRGEAELAQTQPPHAAATRPVRGLRAEQQSTPSRLIRPAYHISIPSPSPPPPVSAAEGVEGVVANQGGAEGVAVSPDRSVPLSGSPTAASSLPPPPSIIAGDVGDNSVEGRGDVGDKGVHGVTEGNEEEQVASAAVSSAACNGALSHGPSQPEAERMEVDEGEGRETGEAQLPNDTDARLSDDQGMGEVLDVMPLAVAAPVSCGANVSNGSAGNVRDVASLLMDREGGKGGCEFERKEVTSDRDGRETESRVGVGQLERTNDVHDGGRKKRWLMLVLNPPPKRRAISAIRKFPRDCGRAASTLAESGASMEELPLEATPISVATGGASMEDSLARTPISVQGASLVCGLDHSSEAIDGKTIEDDESSKVENRIQEFQVATNVALDDFEGAKNGSTHPNDSIAKPSPSHGFVERVNGKGSQQEKKLVARSAWDGKMVSKYEERLQKGTPETRMRDLVDVKAKKKILKSDKMNGALQNDARSSGDGKMKTKASSTQRGVVRSDMSLKQGDIARKVDATGKCKGGVNSLIKEATSRKHATTNGIEENDDRDLVSDRIIVQALMAPDKCPWTRRRKSIGGSSESRTPKLKKKFGRPRKELKDTTPREEVSPEVASCKAIKHEAIEDKEDSYFEDEGNSKASYSDGEGNSKELVRGGKALVVCGGKEELCVTLPPSAPSGTDPRSKIRNLLIKFHAACRKLVQVEEQHKGNIGRIDIEAGKALKQNGFIKPGPIVGNVAGVEVGDEFNFRIELSFVGLHRPYQGGIDSTKVNGILVAISIVASGGYHDELSSSDELIYTGSGGKAIGNKAAGDQKLERGNLALKNSIETKTPVRVIHGFKGHSKGEASHSKSKQISTYIYDGLYMVVDYWKEGPEGSMVYKYKLQRIPGQPELALHIIKATRKSKVREGVCVPDISQGRERIPIPAINTIDDTQPTAFKYTTEVIYPHSYAKEPPKGCDCTNGCSDSNRCACAVKNGGEIPFNSNGAIVEAKPLVYECGPSCRCPPTCHNRVSQHGIKIPLEIFKTGNKGEVLQENGDEHVETDEYLFDIGHHYHDEVWEDPKFEGILGLESSTSKTTEDTEGSKTTEDTEGSTIDASKCSNVGRFINHSCSPNLYAQNVLWDHDDMKKPHIMFFATENIPPLQELTYDYNYGKVEDKNGKEKVKPCFCGSPDCSRRLY</sequence>
<dbReference type="CDD" id="cd09601">
    <property type="entry name" value="M1_APN-Q_like"/>
    <property type="match status" value="2"/>
</dbReference>
<dbReference type="InterPro" id="IPR007728">
    <property type="entry name" value="Pre-SET_dom"/>
</dbReference>
<dbReference type="GO" id="GO:0005737">
    <property type="term" value="C:cytoplasm"/>
    <property type="evidence" value="ECO:0007669"/>
    <property type="project" value="UniProtKB-SubCell"/>
</dbReference>
<keyword evidence="14" id="KW-0949">S-adenosyl-L-methionine</keyword>
<keyword evidence="18 26" id="KW-0862">Zinc</keyword>
<evidence type="ECO:0000256" key="19">
    <source>
        <dbReference type="ARBA" id="ARBA00022848"/>
    </source>
</evidence>
<dbReference type="GO" id="GO:0005634">
    <property type="term" value="C:nucleus"/>
    <property type="evidence" value="ECO:0007669"/>
    <property type="project" value="UniProtKB-SubCell"/>
</dbReference>
<dbReference type="InterPro" id="IPR015947">
    <property type="entry name" value="PUA-like_sf"/>
</dbReference>
<evidence type="ECO:0000256" key="12">
    <source>
        <dbReference type="ARBA" id="ARBA00022670"/>
    </source>
</evidence>
<comment type="cofactor">
    <cofactor evidence="26">
        <name>Zn(2+)</name>
        <dbReference type="ChEBI" id="CHEBI:29105"/>
    </cofactor>
    <text evidence="26">Binds 1 zinc ion per subunit.</text>
</comment>
<evidence type="ECO:0000256" key="6">
    <source>
        <dbReference type="ARBA" id="ARBA00011738"/>
    </source>
</evidence>
<dbReference type="Pfam" id="PF05033">
    <property type="entry name" value="Pre-SET"/>
    <property type="match status" value="1"/>
</dbReference>
<evidence type="ECO:0000256" key="2">
    <source>
        <dbReference type="ARBA" id="ARBA00004174"/>
    </source>
</evidence>
<keyword evidence="13" id="KW-0808">Transferase</keyword>
<dbReference type="Proteomes" id="UP000006591">
    <property type="component" value="Chromosome 9"/>
</dbReference>
<dbReference type="GO" id="GO:0070006">
    <property type="term" value="F:metalloaminopeptidase activity"/>
    <property type="evidence" value="ECO:0007669"/>
    <property type="project" value="TreeGrafter"/>
</dbReference>
<keyword evidence="21" id="KW-0482">Metalloprotease</keyword>
<dbReference type="SUPFAM" id="SSF63737">
    <property type="entry name" value="Leukotriene A4 hydrolase N-terminal domain"/>
    <property type="match status" value="2"/>
</dbReference>
<dbReference type="EnsemblPlants" id="ONIVA09G06490.1">
    <property type="protein sequence ID" value="ONIVA09G06490.1"/>
    <property type="gene ID" value="ONIVA09G06490"/>
</dbReference>
<feature type="compositionally biased region" description="Basic and acidic residues" evidence="29">
    <location>
        <begin position="1852"/>
        <end position="1867"/>
    </location>
</feature>
<evidence type="ECO:0000313" key="34">
    <source>
        <dbReference type="EnsemblPlants" id="ONIVA09G06490.1"/>
    </source>
</evidence>
<keyword evidence="23 28" id="KW-0539">Nucleus</keyword>
<evidence type="ECO:0000256" key="26">
    <source>
        <dbReference type="PIRSR" id="PIRSR634016-3"/>
    </source>
</evidence>
<dbReference type="Gene3D" id="2.60.40.1910">
    <property type="match status" value="2"/>
</dbReference>
<organism evidence="34">
    <name type="scientific">Oryza nivara</name>
    <name type="common">Indian wild rice</name>
    <name type="synonym">Oryza sativa f. spontanea</name>
    <dbReference type="NCBI Taxonomy" id="4536"/>
    <lineage>
        <taxon>Eukaryota</taxon>
        <taxon>Viridiplantae</taxon>
        <taxon>Streptophyta</taxon>
        <taxon>Embryophyta</taxon>
        <taxon>Tracheophyta</taxon>
        <taxon>Spermatophyta</taxon>
        <taxon>Magnoliopsida</taxon>
        <taxon>Liliopsida</taxon>
        <taxon>Poales</taxon>
        <taxon>Poaceae</taxon>
        <taxon>BOP clade</taxon>
        <taxon>Oryzoideae</taxon>
        <taxon>Oryzeae</taxon>
        <taxon>Oryzinae</taxon>
        <taxon>Oryza</taxon>
    </lineage>
</organism>
<feature type="region of interest" description="Disordered" evidence="29">
    <location>
        <begin position="1705"/>
        <end position="1755"/>
    </location>
</feature>
<evidence type="ECO:0000256" key="7">
    <source>
        <dbReference type="ARBA" id="ARBA00012564"/>
    </source>
</evidence>
<dbReference type="GO" id="GO:0005694">
    <property type="term" value="C:chromosome"/>
    <property type="evidence" value="ECO:0007669"/>
    <property type="project" value="UniProtKB-SubCell"/>
</dbReference>
<evidence type="ECO:0000256" key="22">
    <source>
        <dbReference type="ARBA" id="ARBA00023136"/>
    </source>
</evidence>
<keyword evidence="10" id="KW-0963">Cytoplasm</keyword>
<dbReference type="eggNOG" id="KOG1082">
    <property type="taxonomic scope" value="Eukaryota"/>
</dbReference>
<dbReference type="GO" id="GO:0016285">
    <property type="term" value="F:alanyl aminopeptidase activity"/>
    <property type="evidence" value="ECO:0007669"/>
    <property type="project" value="UniProtKB-EC"/>
</dbReference>
<dbReference type="GO" id="GO:0016020">
    <property type="term" value="C:membrane"/>
    <property type="evidence" value="ECO:0007669"/>
    <property type="project" value="TreeGrafter"/>
</dbReference>
<dbReference type="Pfam" id="PF11838">
    <property type="entry name" value="ERAP1_C"/>
    <property type="match status" value="2"/>
</dbReference>
<dbReference type="EC" id="3.4.11.2" evidence="7"/>
<feature type="domain" description="YDG" evidence="33">
    <location>
        <begin position="2430"/>
        <end position="2580"/>
    </location>
</feature>
<protein>
    <recommendedName>
        <fullName evidence="7">membrane alanyl aminopeptidase</fullName>
        <ecNumber evidence="7">3.4.11.2</ecNumber>
    </recommendedName>
    <alternativeName>
        <fullName evidence="24">Alpha-aminoacylpeptide hydrolase</fullName>
    </alternativeName>
</protein>
<feature type="compositionally biased region" description="Low complexity" evidence="29">
    <location>
        <begin position="1780"/>
        <end position="1790"/>
    </location>
</feature>
<dbReference type="PROSITE" id="PS51015">
    <property type="entry name" value="YDG"/>
    <property type="match status" value="1"/>
</dbReference>
<proteinExistence type="inferred from homology"/>
<evidence type="ECO:0000256" key="8">
    <source>
        <dbReference type="ARBA" id="ARBA00022438"/>
    </source>
</evidence>
<feature type="domain" description="Post-SET" evidence="32">
    <location>
        <begin position="2857"/>
        <end position="2873"/>
    </location>
</feature>
<evidence type="ECO:0000256" key="10">
    <source>
        <dbReference type="ARBA" id="ARBA00022490"/>
    </source>
</evidence>
<dbReference type="FunFam" id="2.60.40.1730:FF:000009">
    <property type="entry name" value="Aminopeptidase"/>
    <property type="match status" value="2"/>
</dbReference>
<evidence type="ECO:0000256" key="13">
    <source>
        <dbReference type="ARBA" id="ARBA00022679"/>
    </source>
</evidence>
<dbReference type="SMART" id="SM00317">
    <property type="entry name" value="SET"/>
    <property type="match status" value="1"/>
</dbReference>
<dbReference type="PROSITE" id="PS50868">
    <property type="entry name" value="POST_SET"/>
    <property type="match status" value="1"/>
</dbReference>
<accession>A0A0E0IIA9</accession>
<dbReference type="InterPro" id="IPR042097">
    <property type="entry name" value="Aminopeptidase_N-like_N_sf"/>
</dbReference>
<feature type="region of interest" description="Disordered" evidence="29">
    <location>
        <begin position="2764"/>
        <end position="2787"/>
    </location>
</feature>
<dbReference type="Gene3D" id="1.10.390.10">
    <property type="entry name" value="Neutral Protease Domain 2"/>
    <property type="match status" value="2"/>
</dbReference>
<dbReference type="InterPro" id="IPR046341">
    <property type="entry name" value="SET_dom_sf"/>
</dbReference>
<dbReference type="PRINTS" id="PR00756">
    <property type="entry name" value="ALADIPTASE"/>
</dbReference>
<evidence type="ECO:0000259" key="32">
    <source>
        <dbReference type="PROSITE" id="PS50868"/>
    </source>
</evidence>
<dbReference type="SUPFAM" id="SSF82199">
    <property type="entry name" value="SET domain"/>
    <property type="match status" value="1"/>
</dbReference>
<dbReference type="InterPro" id="IPR050344">
    <property type="entry name" value="Peptidase_M1_aminopeptidases"/>
</dbReference>
<dbReference type="Gene3D" id="2.30.280.10">
    <property type="entry name" value="SRA-YDG"/>
    <property type="match status" value="1"/>
</dbReference>
<name>A0A0E0IIA9_ORYNI</name>
<keyword evidence="12" id="KW-0645">Protease</keyword>
<feature type="compositionally biased region" description="Basic and acidic residues" evidence="29">
    <location>
        <begin position="2291"/>
        <end position="2304"/>
    </location>
</feature>
<dbReference type="Pfam" id="PF01433">
    <property type="entry name" value="Peptidase_M1"/>
    <property type="match status" value="2"/>
</dbReference>
<dbReference type="Pfam" id="PF00856">
    <property type="entry name" value="SET"/>
    <property type="match status" value="1"/>
</dbReference>
<dbReference type="GO" id="GO:0042277">
    <property type="term" value="F:peptide binding"/>
    <property type="evidence" value="ECO:0007669"/>
    <property type="project" value="TreeGrafter"/>
</dbReference>
<feature type="active site" description="Proton acceptor" evidence="25">
    <location>
        <position position="1149"/>
    </location>
</feature>
<dbReference type="Gene3D" id="2.170.270.10">
    <property type="entry name" value="SET domain"/>
    <property type="match status" value="1"/>
</dbReference>
<dbReference type="FunFam" id="1.25.50.20:FF:000002">
    <property type="entry name" value="Aminopeptidase"/>
    <property type="match status" value="2"/>
</dbReference>
<keyword evidence="35" id="KW-1185">Reference proteome</keyword>
<dbReference type="SMART" id="SM00468">
    <property type="entry name" value="PreSET"/>
    <property type="match status" value="1"/>
</dbReference>
<dbReference type="eggNOG" id="KOG1046">
    <property type="taxonomic scope" value="Eukaryota"/>
</dbReference>
<evidence type="ECO:0000256" key="1">
    <source>
        <dbReference type="ARBA" id="ARBA00000098"/>
    </source>
</evidence>
<reference evidence="34" key="1">
    <citation type="submission" date="2015-04" db="UniProtKB">
        <authorList>
            <consortium name="EnsemblPlants"/>
        </authorList>
    </citation>
    <scope>IDENTIFICATION</scope>
    <source>
        <strain evidence="34">SL10</strain>
    </source>
</reference>
<dbReference type="Gene3D" id="1.25.50.20">
    <property type="match status" value="2"/>
</dbReference>
<dbReference type="InterPro" id="IPR036987">
    <property type="entry name" value="SRA-YDG_sf"/>
</dbReference>
<dbReference type="PANTHER" id="PTHR11533:SF203">
    <property type="entry name" value="AMINOPEPTIDASE M1-C"/>
    <property type="match status" value="1"/>
</dbReference>
<dbReference type="InterPro" id="IPR027268">
    <property type="entry name" value="Peptidase_M4/M1_CTD_sf"/>
</dbReference>
<evidence type="ECO:0000256" key="4">
    <source>
        <dbReference type="ARBA" id="ARBA00004496"/>
    </source>
</evidence>
<dbReference type="PROSITE" id="PS51575">
    <property type="entry name" value="SAM_MT43_SUVAR39_2"/>
    <property type="match status" value="1"/>
</dbReference>
<feature type="binding site" evidence="26">
    <location>
        <position position="1152"/>
    </location>
    <ligand>
        <name>Zn(2+)</name>
        <dbReference type="ChEBI" id="CHEBI:29105"/>
        <note>catalytic</note>
    </ligand>
</feature>
<dbReference type="Pfam" id="PF17900">
    <property type="entry name" value="Peptidase_M1_N"/>
    <property type="match status" value="2"/>
</dbReference>
<feature type="compositionally biased region" description="Basic and acidic residues" evidence="29">
    <location>
        <begin position="2771"/>
        <end position="2782"/>
    </location>
</feature>
<evidence type="ECO:0000256" key="11">
    <source>
        <dbReference type="ARBA" id="ARBA00022603"/>
    </source>
</evidence>
<dbReference type="Gramene" id="ONIVA09G06490.1">
    <property type="protein sequence ID" value="ONIVA09G06490.1"/>
    <property type="gene ID" value="ONIVA09G06490"/>
</dbReference>
<evidence type="ECO:0000259" key="30">
    <source>
        <dbReference type="PROSITE" id="PS50280"/>
    </source>
</evidence>
<dbReference type="InterPro" id="IPR014782">
    <property type="entry name" value="Peptidase_M1_dom"/>
</dbReference>
<evidence type="ECO:0000256" key="17">
    <source>
        <dbReference type="ARBA" id="ARBA00022824"/>
    </source>
</evidence>
<dbReference type="GO" id="GO:0042054">
    <property type="term" value="F:histone methyltransferase activity"/>
    <property type="evidence" value="ECO:0007669"/>
    <property type="project" value="InterPro"/>
</dbReference>
<dbReference type="GO" id="GO:0005615">
    <property type="term" value="C:extracellular space"/>
    <property type="evidence" value="ECO:0007669"/>
    <property type="project" value="TreeGrafter"/>
</dbReference>
<feature type="binding site" evidence="26">
    <location>
        <position position="1171"/>
    </location>
    <ligand>
        <name>Zn(2+)</name>
        <dbReference type="ChEBI" id="CHEBI:29105"/>
        <note>catalytic</note>
    </ligand>
</feature>
<keyword evidence="17" id="KW-0256">Endoplasmic reticulum</keyword>
<comment type="catalytic activity">
    <reaction evidence="1">
        <text>Release of an N-terminal amino acid, Xaa-|-Yaa- from a peptide, amide or arylamide. Xaa is preferably Ala, but may be most amino acids including Pro (slow action). When a terminal hydrophobic residue is followed by a prolyl residue, the two may be released as an intact Xaa-Pro dipeptide.</text>
        <dbReference type="EC" id="3.4.11.2"/>
    </reaction>
</comment>
<dbReference type="InterPro" id="IPR045357">
    <property type="entry name" value="Aminopeptidase_N-like_N"/>
</dbReference>
<dbReference type="PROSITE" id="PS50280">
    <property type="entry name" value="SET"/>
    <property type="match status" value="1"/>
</dbReference>
<feature type="site" description="Transition state stabilizer" evidence="27">
    <location>
        <position position="1233"/>
    </location>
</feature>
<feature type="binding site" evidence="26">
    <location>
        <position position="1148"/>
    </location>
    <ligand>
        <name>Zn(2+)</name>
        <dbReference type="ChEBI" id="CHEBI:29105"/>
        <note>catalytic</note>
    </ligand>
</feature>
<dbReference type="HOGENOM" id="CLU_226570_0_0_1"/>
<dbReference type="InterPro" id="IPR024571">
    <property type="entry name" value="ERAP1-like_C_dom"/>
</dbReference>
<feature type="region of interest" description="Disordered" evidence="29">
    <location>
        <begin position="1770"/>
        <end position="1881"/>
    </location>
</feature>
<evidence type="ECO:0000256" key="16">
    <source>
        <dbReference type="ARBA" id="ARBA00022801"/>
    </source>
</evidence>
<comment type="subunit">
    <text evidence="6">Homodimer.</text>
</comment>
<evidence type="ECO:0000256" key="3">
    <source>
        <dbReference type="ARBA" id="ARBA00004286"/>
    </source>
</evidence>
<dbReference type="MEROPS" id="M01.A25"/>
<evidence type="ECO:0000256" key="5">
    <source>
        <dbReference type="ARBA" id="ARBA00010136"/>
    </source>
</evidence>
<dbReference type="InterPro" id="IPR003616">
    <property type="entry name" value="Post-SET_dom"/>
</dbReference>
<keyword evidence="11" id="KW-0489">Methyltransferase</keyword>
<dbReference type="InterPro" id="IPR001930">
    <property type="entry name" value="Peptidase_M1"/>
</dbReference>
<keyword evidence="8" id="KW-0031">Aminopeptidase</keyword>
<dbReference type="PROSITE" id="PS50867">
    <property type="entry name" value="PRE_SET"/>
    <property type="match status" value="1"/>
</dbReference>
<dbReference type="PANTHER" id="PTHR11533">
    <property type="entry name" value="PROTEASE M1 ZINC METALLOPROTEASE"/>
    <property type="match status" value="1"/>
</dbReference>
<keyword evidence="22" id="KW-0472">Membrane</keyword>
<dbReference type="GO" id="GO:0043171">
    <property type="term" value="P:peptide catabolic process"/>
    <property type="evidence" value="ECO:0007669"/>
    <property type="project" value="TreeGrafter"/>
</dbReference>
<evidence type="ECO:0000259" key="33">
    <source>
        <dbReference type="PROSITE" id="PS51015"/>
    </source>
</evidence>
<evidence type="ECO:0000259" key="31">
    <source>
        <dbReference type="PROSITE" id="PS50867"/>
    </source>
</evidence>
<feature type="region of interest" description="Disordered" evidence="29">
    <location>
        <begin position="1937"/>
        <end position="1964"/>
    </location>
</feature>
<comment type="similarity">
    <text evidence="5">Belongs to the peptidase M1 family.</text>
</comment>
<feature type="region of interest" description="Disordered" evidence="29">
    <location>
        <begin position="2265"/>
        <end position="2309"/>
    </location>
</feature>
<dbReference type="InterPro" id="IPR001214">
    <property type="entry name" value="SET_dom"/>
</dbReference>
<feature type="compositionally biased region" description="Basic and acidic residues" evidence="29">
    <location>
        <begin position="1937"/>
        <end position="1949"/>
    </location>
</feature>
<evidence type="ECO:0000256" key="25">
    <source>
        <dbReference type="PIRSR" id="PIRSR634016-1"/>
    </source>
</evidence>
<evidence type="ECO:0000256" key="27">
    <source>
        <dbReference type="PIRSR" id="PIRSR634016-4"/>
    </source>
</evidence>
<keyword evidence="9" id="KW-0158">Chromosome</keyword>
<evidence type="ECO:0000256" key="24">
    <source>
        <dbReference type="ARBA" id="ARBA00029840"/>
    </source>
</evidence>
<evidence type="ECO:0000256" key="14">
    <source>
        <dbReference type="ARBA" id="ARBA00022691"/>
    </source>
</evidence>
<evidence type="ECO:0000256" key="21">
    <source>
        <dbReference type="ARBA" id="ARBA00023049"/>
    </source>
</evidence>